<dbReference type="HAMAP" id="MF_00462">
    <property type="entry name" value="RsxD_RnfD"/>
    <property type="match status" value="1"/>
</dbReference>
<keyword evidence="10" id="KW-1003">Cell membrane</keyword>
<evidence type="ECO:0000256" key="6">
    <source>
        <dbReference type="ARBA" id="ARBA00022967"/>
    </source>
</evidence>
<keyword evidence="7 10" id="KW-0249">Electron transport</keyword>
<protein>
    <recommendedName>
        <fullName evidence="10">Ion-translocating oxidoreductase complex subunit D</fullName>
        <ecNumber evidence="10">7.-.-.-</ecNumber>
    </recommendedName>
    <alternativeName>
        <fullName evidence="10">Rnf electron transport complex subunit D</fullName>
    </alternativeName>
</protein>
<evidence type="ECO:0000256" key="1">
    <source>
        <dbReference type="ARBA" id="ARBA00022448"/>
    </source>
</evidence>
<feature type="transmembrane region" description="Helical" evidence="10">
    <location>
        <begin position="312"/>
        <end position="331"/>
    </location>
</feature>
<dbReference type="Pfam" id="PF03116">
    <property type="entry name" value="NQR2_RnfD_RnfE"/>
    <property type="match status" value="1"/>
</dbReference>
<keyword evidence="9 10" id="KW-0472">Membrane</keyword>
<keyword evidence="3 10" id="KW-0285">Flavoprotein</keyword>
<feature type="modified residue" description="FMN phosphoryl threonine" evidence="10">
    <location>
        <position position="177"/>
    </location>
</feature>
<evidence type="ECO:0000256" key="9">
    <source>
        <dbReference type="ARBA" id="ARBA00023136"/>
    </source>
</evidence>
<dbReference type="GO" id="GO:0022900">
    <property type="term" value="P:electron transport chain"/>
    <property type="evidence" value="ECO:0007669"/>
    <property type="project" value="UniProtKB-UniRule"/>
</dbReference>
<keyword evidence="5 10" id="KW-0812">Transmembrane</keyword>
<dbReference type="InterPro" id="IPR011303">
    <property type="entry name" value="RnfD_bac"/>
</dbReference>
<evidence type="ECO:0000256" key="3">
    <source>
        <dbReference type="ARBA" id="ARBA00022630"/>
    </source>
</evidence>
<feature type="transmembrane region" description="Helical" evidence="10">
    <location>
        <begin position="94"/>
        <end position="113"/>
    </location>
</feature>
<comment type="subunit">
    <text evidence="10">The complex is composed of six subunits: RnfA, RnfB, RnfC, RnfD, RnfE and RnfG.</text>
</comment>
<dbReference type="GO" id="GO:0005886">
    <property type="term" value="C:plasma membrane"/>
    <property type="evidence" value="ECO:0007669"/>
    <property type="project" value="UniProtKB-SubCell"/>
</dbReference>
<evidence type="ECO:0000256" key="8">
    <source>
        <dbReference type="ARBA" id="ARBA00022989"/>
    </source>
</evidence>
<keyword evidence="10" id="KW-0997">Cell inner membrane</keyword>
<dbReference type="GO" id="GO:0055085">
    <property type="term" value="P:transmembrane transport"/>
    <property type="evidence" value="ECO:0007669"/>
    <property type="project" value="InterPro"/>
</dbReference>
<comment type="function">
    <text evidence="10">Part of a membrane-bound complex that couples electron transfer with translocation of ions across the membrane.</text>
</comment>
<keyword evidence="4 10" id="KW-0288">FMN</keyword>
<keyword evidence="8 10" id="KW-1133">Transmembrane helix</keyword>
<sequence length="345" mass="37459">MIFTSHTSPYMKQPNSVSQMMQQVIGALIPGTLVMLWFFGWGVLTNLLLGIGFALALEAVMLKMRGKPVGMFLNDYSAVVTAWLLALAMPAASAWWLLLIAMIFAIVVAKHIYGGLGYNPFNPAMVGYAAVLISYPLDMTSWMMPVHFSMAEVGFADTLHKVFGTVGSAWDAVTMATPLDSVKVGLSLGKDLSTIYEQETANQSSANSWNMINLAYLMGGAWLLYRRIISWHIPAALLAGLGGISIVFWVIDSQAYTSPLFHLFSGGTMLAAFFIATDPVTASTTPTGKLLYAAGIGLFTYIIRTWGGYPDAIAFSVIIMNMAVPLIDYYTQPRVYGHKTKGANG</sequence>
<dbReference type="EMBL" id="CACVAT010000430">
    <property type="protein sequence ID" value="CAA6826881.1"/>
    <property type="molecule type" value="Genomic_DNA"/>
</dbReference>
<proteinExistence type="inferred from homology"/>
<feature type="transmembrane region" description="Helical" evidence="10">
    <location>
        <begin position="34"/>
        <end position="57"/>
    </location>
</feature>
<comment type="cofactor">
    <cofactor evidence="10">
        <name>FMN</name>
        <dbReference type="ChEBI" id="CHEBI:58210"/>
    </cofactor>
</comment>
<evidence type="ECO:0000256" key="2">
    <source>
        <dbReference type="ARBA" id="ARBA00022553"/>
    </source>
</evidence>
<feature type="transmembrane region" description="Helical" evidence="10">
    <location>
        <begin position="232"/>
        <end position="251"/>
    </location>
</feature>
<feature type="transmembrane region" description="Helical" evidence="10">
    <location>
        <begin position="289"/>
        <end position="306"/>
    </location>
</feature>
<comment type="similarity">
    <text evidence="10">Belongs to the NqrB/RnfD family.</text>
</comment>
<organism evidence="11">
    <name type="scientific">uncultured Thiotrichaceae bacterium</name>
    <dbReference type="NCBI Taxonomy" id="298394"/>
    <lineage>
        <taxon>Bacteria</taxon>
        <taxon>Pseudomonadati</taxon>
        <taxon>Pseudomonadota</taxon>
        <taxon>Gammaproteobacteria</taxon>
        <taxon>Thiotrichales</taxon>
        <taxon>Thiotrichaceae</taxon>
        <taxon>environmental samples</taxon>
    </lineage>
</organism>
<keyword evidence="1 10" id="KW-0813">Transport</keyword>
<keyword evidence="2 10" id="KW-0597">Phosphoprotein</keyword>
<dbReference type="PANTHER" id="PTHR30578:SF0">
    <property type="entry name" value="ION-TRANSLOCATING OXIDOREDUCTASE COMPLEX SUBUNIT D"/>
    <property type="match status" value="1"/>
</dbReference>
<name>A0A6S6TWC4_9GAMM</name>
<keyword evidence="6 10" id="KW-1278">Translocase</keyword>
<evidence type="ECO:0000256" key="4">
    <source>
        <dbReference type="ARBA" id="ARBA00022643"/>
    </source>
</evidence>
<evidence type="ECO:0000256" key="10">
    <source>
        <dbReference type="HAMAP-Rule" id="MF_00462"/>
    </source>
</evidence>
<reference evidence="11" key="1">
    <citation type="submission" date="2020-01" db="EMBL/GenBank/DDBJ databases">
        <authorList>
            <person name="Meier V. D."/>
            <person name="Meier V D."/>
        </authorList>
    </citation>
    <scope>NUCLEOTIDE SEQUENCE</scope>
    <source>
        <strain evidence="11">HLG_WM_MAG_09</strain>
    </source>
</reference>
<dbReference type="EC" id="7.-.-.-" evidence="10"/>
<dbReference type="NCBIfam" id="NF002011">
    <property type="entry name" value="PRK00816.1"/>
    <property type="match status" value="1"/>
</dbReference>
<evidence type="ECO:0000256" key="7">
    <source>
        <dbReference type="ARBA" id="ARBA00022982"/>
    </source>
</evidence>
<comment type="subcellular location">
    <subcellularLocation>
        <location evidence="10">Cell inner membrane</location>
        <topology evidence="10">Multi-pass membrane protein</topology>
    </subcellularLocation>
</comment>
<evidence type="ECO:0000313" key="11">
    <source>
        <dbReference type="EMBL" id="CAA6826881.1"/>
    </source>
</evidence>
<evidence type="ECO:0000256" key="5">
    <source>
        <dbReference type="ARBA" id="ARBA00022692"/>
    </source>
</evidence>
<dbReference type="AlphaFoldDB" id="A0A6S6TWC4"/>
<feature type="transmembrane region" description="Helical" evidence="10">
    <location>
        <begin position="257"/>
        <end position="277"/>
    </location>
</feature>
<feature type="transmembrane region" description="Helical" evidence="10">
    <location>
        <begin position="125"/>
        <end position="144"/>
    </location>
</feature>
<accession>A0A6S6TWC4</accession>
<dbReference type="NCBIfam" id="TIGR01946">
    <property type="entry name" value="rnfD"/>
    <property type="match status" value="1"/>
</dbReference>
<dbReference type="InterPro" id="IPR004338">
    <property type="entry name" value="NqrB/RnfD"/>
</dbReference>
<gene>
    <name evidence="10" type="primary">rnfD</name>
    <name evidence="11" type="ORF">HELGO_WM18826</name>
</gene>
<dbReference type="PANTHER" id="PTHR30578">
    <property type="entry name" value="ELECTRON TRANSPORT COMPLEX PROTEIN RNFD"/>
    <property type="match status" value="1"/>
</dbReference>